<dbReference type="HOGENOM" id="CLU_2704750_0_0_1"/>
<proteinExistence type="predicted"/>
<evidence type="ECO:0000313" key="1">
    <source>
        <dbReference type="EMBL" id="EJU00076.1"/>
    </source>
</evidence>
<accession>M5FS10</accession>
<dbReference type="GeneID" id="63688360"/>
<gene>
    <name evidence="1" type="ORF">DACRYDRAFT_23590</name>
</gene>
<evidence type="ECO:0000313" key="2">
    <source>
        <dbReference type="Proteomes" id="UP000030653"/>
    </source>
</evidence>
<organism evidence="1 2">
    <name type="scientific">Dacryopinax primogenitus (strain DJM 731)</name>
    <name type="common">Brown rot fungus</name>
    <dbReference type="NCBI Taxonomy" id="1858805"/>
    <lineage>
        <taxon>Eukaryota</taxon>
        <taxon>Fungi</taxon>
        <taxon>Dikarya</taxon>
        <taxon>Basidiomycota</taxon>
        <taxon>Agaricomycotina</taxon>
        <taxon>Dacrymycetes</taxon>
        <taxon>Dacrymycetales</taxon>
        <taxon>Dacrymycetaceae</taxon>
        <taxon>Dacryopinax</taxon>
    </lineage>
</organism>
<reference evidence="1 2" key="1">
    <citation type="journal article" date="2012" name="Science">
        <title>The Paleozoic origin of enzymatic lignin decomposition reconstructed from 31 fungal genomes.</title>
        <authorList>
            <person name="Floudas D."/>
            <person name="Binder M."/>
            <person name="Riley R."/>
            <person name="Barry K."/>
            <person name="Blanchette R.A."/>
            <person name="Henrissat B."/>
            <person name="Martinez A.T."/>
            <person name="Otillar R."/>
            <person name="Spatafora J.W."/>
            <person name="Yadav J.S."/>
            <person name="Aerts A."/>
            <person name="Benoit I."/>
            <person name="Boyd A."/>
            <person name="Carlson A."/>
            <person name="Copeland A."/>
            <person name="Coutinho P.M."/>
            <person name="de Vries R.P."/>
            <person name="Ferreira P."/>
            <person name="Findley K."/>
            <person name="Foster B."/>
            <person name="Gaskell J."/>
            <person name="Glotzer D."/>
            <person name="Gorecki P."/>
            <person name="Heitman J."/>
            <person name="Hesse C."/>
            <person name="Hori C."/>
            <person name="Igarashi K."/>
            <person name="Jurgens J.A."/>
            <person name="Kallen N."/>
            <person name="Kersten P."/>
            <person name="Kohler A."/>
            <person name="Kuees U."/>
            <person name="Kumar T.K.A."/>
            <person name="Kuo A."/>
            <person name="LaButti K."/>
            <person name="Larrondo L.F."/>
            <person name="Lindquist E."/>
            <person name="Ling A."/>
            <person name="Lombard V."/>
            <person name="Lucas S."/>
            <person name="Lundell T."/>
            <person name="Martin R."/>
            <person name="McLaughlin D.J."/>
            <person name="Morgenstern I."/>
            <person name="Morin E."/>
            <person name="Murat C."/>
            <person name="Nagy L.G."/>
            <person name="Nolan M."/>
            <person name="Ohm R.A."/>
            <person name="Patyshakuliyeva A."/>
            <person name="Rokas A."/>
            <person name="Ruiz-Duenas F.J."/>
            <person name="Sabat G."/>
            <person name="Salamov A."/>
            <person name="Samejima M."/>
            <person name="Schmutz J."/>
            <person name="Slot J.C."/>
            <person name="St John F."/>
            <person name="Stenlid J."/>
            <person name="Sun H."/>
            <person name="Sun S."/>
            <person name="Syed K."/>
            <person name="Tsang A."/>
            <person name="Wiebenga A."/>
            <person name="Young D."/>
            <person name="Pisabarro A."/>
            <person name="Eastwood D.C."/>
            <person name="Martin F."/>
            <person name="Cullen D."/>
            <person name="Grigoriev I.V."/>
            <person name="Hibbett D.S."/>
        </authorList>
    </citation>
    <scope>NUCLEOTIDE SEQUENCE [LARGE SCALE GENOMIC DNA]</scope>
    <source>
        <strain evidence="1 2">DJM-731 SS1</strain>
    </source>
</reference>
<name>M5FS10_DACPD</name>
<dbReference type="EMBL" id="JH795868">
    <property type="protein sequence ID" value="EJU00076.1"/>
    <property type="molecule type" value="Genomic_DNA"/>
</dbReference>
<dbReference type="Proteomes" id="UP000030653">
    <property type="component" value="Unassembled WGS sequence"/>
</dbReference>
<keyword evidence="2" id="KW-1185">Reference proteome</keyword>
<dbReference type="RefSeq" id="XP_040626973.1">
    <property type="nucleotide sequence ID" value="XM_040773298.1"/>
</dbReference>
<protein>
    <submittedName>
        <fullName evidence="1">Uncharacterized protein</fullName>
    </submittedName>
</protein>
<sequence>MESTWLPHSIQVFPETIDWILVTFNAADTEEIIDIRSQESPVLILRLGRSINSRACSLARVDRTCIQGWCYSS</sequence>
<dbReference type="AlphaFoldDB" id="M5FS10"/>